<reference evidence="3" key="1">
    <citation type="submission" date="2021-03" db="EMBL/GenBank/DDBJ databases">
        <title>Draft genome sequence of rust myrtle Austropuccinia psidii MF-1, a brazilian biotype.</title>
        <authorList>
            <person name="Quecine M.C."/>
            <person name="Pachon D.M.R."/>
            <person name="Bonatelli M.L."/>
            <person name="Correr F.H."/>
            <person name="Franceschini L.M."/>
            <person name="Leite T.F."/>
            <person name="Margarido G.R.A."/>
            <person name="Almeida C.A."/>
            <person name="Ferrarezi J.A."/>
            <person name="Labate C.A."/>
        </authorList>
    </citation>
    <scope>NUCLEOTIDE SEQUENCE</scope>
    <source>
        <strain evidence="3">MF-1</strain>
    </source>
</reference>
<dbReference type="PANTHER" id="PTHR37984">
    <property type="entry name" value="PROTEIN CBG26694"/>
    <property type="match status" value="1"/>
</dbReference>
<dbReference type="AlphaFoldDB" id="A0A9Q3HA49"/>
<dbReference type="GO" id="GO:0003723">
    <property type="term" value="F:RNA binding"/>
    <property type="evidence" value="ECO:0007669"/>
    <property type="project" value="UniProtKB-KW"/>
</dbReference>
<keyword evidence="4" id="KW-1185">Reference proteome</keyword>
<dbReference type="InterPro" id="IPR036397">
    <property type="entry name" value="RNaseH_sf"/>
</dbReference>
<organism evidence="3 4">
    <name type="scientific">Austropuccinia psidii MF-1</name>
    <dbReference type="NCBI Taxonomy" id="1389203"/>
    <lineage>
        <taxon>Eukaryota</taxon>
        <taxon>Fungi</taxon>
        <taxon>Dikarya</taxon>
        <taxon>Basidiomycota</taxon>
        <taxon>Pucciniomycotina</taxon>
        <taxon>Pucciniomycetes</taxon>
        <taxon>Pucciniales</taxon>
        <taxon>Sphaerophragmiaceae</taxon>
        <taxon>Austropuccinia</taxon>
    </lineage>
</organism>
<dbReference type="PROSITE" id="PS50994">
    <property type="entry name" value="INTEGRASE"/>
    <property type="match status" value="1"/>
</dbReference>
<evidence type="ECO:0000313" key="4">
    <source>
        <dbReference type="Proteomes" id="UP000765509"/>
    </source>
</evidence>
<gene>
    <name evidence="3" type="ORF">O181_036647</name>
</gene>
<dbReference type="PANTHER" id="PTHR37984:SF5">
    <property type="entry name" value="PROTEIN NYNRIN-LIKE"/>
    <property type="match status" value="1"/>
</dbReference>
<evidence type="ECO:0000313" key="3">
    <source>
        <dbReference type="EMBL" id="MBW0496932.1"/>
    </source>
</evidence>
<evidence type="ECO:0000259" key="2">
    <source>
        <dbReference type="PROSITE" id="PS50994"/>
    </source>
</evidence>
<dbReference type="Gene3D" id="3.30.420.10">
    <property type="entry name" value="Ribonuclease H-like superfamily/Ribonuclease H"/>
    <property type="match status" value="1"/>
</dbReference>
<name>A0A9Q3HA49_9BASI</name>
<dbReference type="InterPro" id="IPR012337">
    <property type="entry name" value="RNaseH-like_sf"/>
</dbReference>
<dbReference type="OrthoDB" id="3158924at2759"/>
<dbReference type="Proteomes" id="UP000765509">
    <property type="component" value="Unassembled WGS sequence"/>
</dbReference>
<dbReference type="InterPro" id="IPR001584">
    <property type="entry name" value="Integrase_cat-core"/>
</dbReference>
<comment type="caution">
    <text evidence="3">The sequence shown here is derived from an EMBL/GenBank/DDBJ whole genome shotgun (WGS) entry which is preliminary data.</text>
</comment>
<sequence length="128" mass="14702">MDTKLLIWNRVVSCTGIFTNIISERDPKITSALWVNLHQSFGIKLSFATAYHPKTDYLAERMIQTLEDMFRRFFAYVLEFKYCNVFTNNCCILLPSLELAYKSSVHAITNQTPAILEKDGISNSPMII</sequence>
<dbReference type="EMBL" id="AVOT02013905">
    <property type="protein sequence ID" value="MBW0496932.1"/>
    <property type="molecule type" value="Genomic_DNA"/>
</dbReference>
<protein>
    <recommendedName>
        <fullName evidence="2">Integrase catalytic domain-containing protein</fullName>
    </recommendedName>
</protein>
<keyword evidence="1" id="KW-0694">RNA-binding</keyword>
<evidence type="ECO:0000256" key="1">
    <source>
        <dbReference type="ARBA" id="ARBA00022884"/>
    </source>
</evidence>
<feature type="domain" description="Integrase catalytic" evidence="2">
    <location>
        <begin position="1"/>
        <end position="121"/>
    </location>
</feature>
<dbReference type="SUPFAM" id="SSF53098">
    <property type="entry name" value="Ribonuclease H-like"/>
    <property type="match status" value="1"/>
</dbReference>
<dbReference type="GO" id="GO:0005634">
    <property type="term" value="C:nucleus"/>
    <property type="evidence" value="ECO:0007669"/>
    <property type="project" value="UniProtKB-ARBA"/>
</dbReference>
<accession>A0A9Q3HA49</accession>
<dbReference type="GO" id="GO:0015074">
    <property type="term" value="P:DNA integration"/>
    <property type="evidence" value="ECO:0007669"/>
    <property type="project" value="InterPro"/>
</dbReference>
<proteinExistence type="predicted"/>
<dbReference type="InterPro" id="IPR050951">
    <property type="entry name" value="Retrovirus_Pol_polyprotein"/>
</dbReference>